<keyword evidence="1" id="KW-0472">Membrane</keyword>
<accession>K7ZC83</accession>
<dbReference type="EMBL" id="CP003539">
    <property type="protein sequence ID" value="AFX98376.1"/>
    <property type="molecule type" value="Genomic_DNA"/>
</dbReference>
<keyword evidence="3" id="KW-1185">Reference proteome</keyword>
<dbReference type="KEGG" id="thal:A1OE_173"/>
<keyword evidence="1" id="KW-0812">Transmembrane</keyword>
<sequence length="38" mass="4565">MHHVNDRIKALKKDYFIYIICCIIINDFLNMLSIIILI</sequence>
<name>K7ZC83_9PROT</name>
<feature type="transmembrane region" description="Helical" evidence="1">
    <location>
        <begin position="15"/>
        <end position="37"/>
    </location>
</feature>
<keyword evidence="1" id="KW-1133">Transmembrane helix</keyword>
<evidence type="ECO:0000313" key="2">
    <source>
        <dbReference type="EMBL" id="AFX98376.1"/>
    </source>
</evidence>
<reference evidence="2 3" key="1">
    <citation type="journal article" date="2012" name="Proc. Natl. Acad. Sci. U.S.A.">
        <title>Genome streamlining and chemical defense in a coral reef symbiosis.</title>
        <authorList>
            <person name="Kwan J.C."/>
            <person name="Donia M.S."/>
            <person name="Han A.W."/>
            <person name="Hirose E."/>
            <person name="Haygood M.G."/>
            <person name="Schmidt E.W."/>
        </authorList>
    </citation>
    <scope>NUCLEOTIDE SEQUENCE [LARGE SCALE GENOMIC DNA]</scope>
    <source>
        <strain evidence="2 3">L2</strain>
    </source>
</reference>
<evidence type="ECO:0000256" key="1">
    <source>
        <dbReference type="SAM" id="Phobius"/>
    </source>
</evidence>
<organism evidence="2 3">
    <name type="scientific">Candidatus Endolissoclinum faulkneri L2</name>
    <dbReference type="NCBI Taxonomy" id="1193729"/>
    <lineage>
        <taxon>Bacteria</taxon>
        <taxon>Pseudomonadati</taxon>
        <taxon>Pseudomonadota</taxon>
        <taxon>Alphaproteobacteria</taxon>
        <taxon>Rhodospirillales</taxon>
        <taxon>Rhodospirillaceae</taxon>
        <taxon>Candidatus Endolissoclinum</taxon>
    </lineage>
</organism>
<gene>
    <name evidence="2" type="ORF">A1OE_173</name>
</gene>
<dbReference type="HOGENOM" id="CLU_3325974_0_0_5"/>
<evidence type="ECO:0000313" key="3">
    <source>
        <dbReference type="Proteomes" id="UP000010077"/>
    </source>
</evidence>
<proteinExistence type="predicted"/>
<dbReference type="Proteomes" id="UP000010077">
    <property type="component" value="Chromosome"/>
</dbReference>
<protein>
    <submittedName>
        <fullName evidence="2">Uncharacterized protein</fullName>
    </submittedName>
</protein>
<dbReference type="AlphaFoldDB" id="K7ZC83"/>